<keyword evidence="4" id="KW-0732">Signal</keyword>
<evidence type="ECO:0000256" key="8">
    <source>
        <dbReference type="SAM" id="Phobius"/>
    </source>
</evidence>
<accession>A0A6A5BJU7</accession>
<dbReference type="RefSeq" id="XP_044559849.1">
    <property type="nucleotide sequence ID" value="XM_044709462.1"/>
</dbReference>
<protein>
    <recommendedName>
        <fullName evidence="9">GOLD domain-containing protein</fullName>
    </recommendedName>
</protein>
<dbReference type="Proteomes" id="UP000444721">
    <property type="component" value="Unassembled WGS sequence"/>
</dbReference>
<evidence type="ECO:0000256" key="4">
    <source>
        <dbReference type="ARBA" id="ARBA00022729"/>
    </source>
</evidence>
<comment type="similarity">
    <text evidence="2 7">Belongs to the EMP24/GP25L family.</text>
</comment>
<evidence type="ECO:0000256" key="5">
    <source>
        <dbReference type="ARBA" id="ARBA00022989"/>
    </source>
</evidence>
<evidence type="ECO:0000259" key="9">
    <source>
        <dbReference type="PROSITE" id="PS50866"/>
    </source>
</evidence>
<name>A0A6A5BJU7_NAEFO</name>
<keyword evidence="6 8" id="KW-0472">Membrane</keyword>
<dbReference type="OrthoDB" id="759142at2759"/>
<sequence length="227" mass="26676">MKIQYNKLFRSSSSSSTSLLMMILATLSLLLALVSSIFAFQFDLKARDYVCFREEIVTNFDVYGEYQVGAGYSQKVDFRVTDSRGNVVLERKNIKKGDFSLVAKEGGEYSFCFYNRLSSKATYHEGLRRRITFDVLTGTDTYDYEQLARKEHLKPIEVNLRMMEDIVHSIYAEYVYFREREGAMRRTTETINQRITYLGVFFFVFMAVFAFGQLYYLRSYFIKKKLI</sequence>
<dbReference type="OMA" id="TKDFAFM"/>
<organism evidence="10 11">
    <name type="scientific">Naegleria fowleri</name>
    <name type="common">Brain eating amoeba</name>
    <dbReference type="NCBI Taxonomy" id="5763"/>
    <lineage>
        <taxon>Eukaryota</taxon>
        <taxon>Discoba</taxon>
        <taxon>Heterolobosea</taxon>
        <taxon>Tetramitia</taxon>
        <taxon>Eutetramitia</taxon>
        <taxon>Vahlkampfiidae</taxon>
        <taxon>Naegleria</taxon>
    </lineage>
</organism>
<dbReference type="SMART" id="SM01190">
    <property type="entry name" value="EMP24_GP25L"/>
    <property type="match status" value="1"/>
</dbReference>
<dbReference type="GeneID" id="68113107"/>
<dbReference type="GO" id="GO:0016020">
    <property type="term" value="C:membrane"/>
    <property type="evidence" value="ECO:0007669"/>
    <property type="project" value="UniProtKB-SubCell"/>
</dbReference>
<evidence type="ECO:0000256" key="1">
    <source>
        <dbReference type="ARBA" id="ARBA00004479"/>
    </source>
</evidence>
<dbReference type="PANTHER" id="PTHR22811">
    <property type="entry name" value="TRANSMEMBRANE EMP24 DOMAIN-CONTAINING PROTEIN"/>
    <property type="match status" value="1"/>
</dbReference>
<keyword evidence="5 8" id="KW-1133">Transmembrane helix</keyword>
<dbReference type="PROSITE" id="PS50866">
    <property type="entry name" value="GOLD"/>
    <property type="match status" value="1"/>
</dbReference>
<reference evidence="10 11" key="1">
    <citation type="journal article" date="2019" name="Sci. Rep.">
        <title>Nanopore sequencing improves the draft genome of the human pathogenic amoeba Naegleria fowleri.</title>
        <authorList>
            <person name="Liechti N."/>
            <person name="Schurch N."/>
            <person name="Bruggmann R."/>
            <person name="Wittwer M."/>
        </authorList>
    </citation>
    <scope>NUCLEOTIDE SEQUENCE [LARGE SCALE GENOMIC DNA]</scope>
    <source>
        <strain evidence="10 11">ATCC 30894</strain>
    </source>
</reference>
<dbReference type="InterPro" id="IPR009038">
    <property type="entry name" value="GOLD_dom"/>
</dbReference>
<keyword evidence="11" id="KW-1185">Reference proteome</keyword>
<evidence type="ECO:0000256" key="2">
    <source>
        <dbReference type="ARBA" id="ARBA00007104"/>
    </source>
</evidence>
<comment type="subcellular location">
    <subcellularLocation>
        <location evidence="1 7">Membrane</location>
        <topology evidence="1 7">Single-pass type I membrane protein</topology>
    </subcellularLocation>
</comment>
<feature type="domain" description="GOLD" evidence="9">
    <location>
        <begin position="49"/>
        <end position="137"/>
    </location>
</feature>
<dbReference type="InterPro" id="IPR015720">
    <property type="entry name" value="Emp24-like"/>
</dbReference>
<dbReference type="Pfam" id="PF01105">
    <property type="entry name" value="EMP24_GP25L"/>
    <property type="match status" value="1"/>
</dbReference>
<evidence type="ECO:0000313" key="11">
    <source>
        <dbReference type="Proteomes" id="UP000444721"/>
    </source>
</evidence>
<evidence type="ECO:0000256" key="6">
    <source>
        <dbReference type="ARBA" id="ARBA00023136"/>
    </source>
</evidence>
<evidence type="ECO:0000256" key="3">
    <source>
        <dbReference type="ARBA" id="ARBA00022692"/>
    </source>
</evidence>
<dbReference type="VEuPathDB" id="AmoebaDB:FDP41_005889"/>
<feature type="transmembrane region" description="Helical" evidence="8">
    <location>
        <begin position="195"/>
        <end position="217"/>
    </location>
</feature>
<proteinExistence type="inferred from homology"/>
<dbReference type="EMBL" id="VFQX01000048">
    <property type="protein sequence ID" value="KAF0975136.1"/>
    <property type="molecule type" value="Genomic_DNA"/>
</dbReference>
<evidence type="ECO:0000256" key="7">
    <source>
        <dbReference type="RuleBase" id="RU003827"/>
    </source>
</evidence>
<dbReference type="AlphaFoldDB" id="A0A6A5BJU7"/>
<gene>
    <name evidence="10" type="ORF">FDP41_005889</name>
</gene>
<comment type="caution">
    <text evidence="10">The sequence shown here is derived from an EMBL/GenBank/DDBJ whole genome shotgun (WGS) entry which is preliminary data.</text>
</comment>
<keyword evidence="3 7" id="KW-0812">Transmembrane</keyword>
<dbReference type="VEuPathDB" id="AmoebaDB:NfTy_044400"/>
<evidence type="ECO:0000313" key="10">
    <source>
        <dbReference type="EMBL" id="KAF0975136.1"/>
    </source>
</evidence>
<dbReference type="VEuPathDB" id="AmoebaDB:NF0073820"/>